<evidence type="ECO:0000313" key="4">
    <source>
        <dbReference type="EMBL" id="MBP2258678.1"/>
    </source>
</evidence>
<dbReference type="InterPro" id="IPR044068">
    <property type="entry name" value="CB"/>
</dbReference>
<dbReference type="Gene3D" id="1.10.150.130">
    <property type="match status" value="1"/>
</dbReference>
<evidence type="ECO:0000256" key="2">
    <source>
        <dbReference type="PROSITE-ProRule" id="PRU01248"/>
    </source>
</evidence>
<evidence type="ECO:0000259" key="3">
    <source>
        <dbReference type="PROSITE" id="PS51900"/>
    </source>
</evidence>
<comment type="caution">
    <text evidence="4">The sequence shown here is derived from an EMBL/GenBank/DDBJ whole genome shotgun (WGS) entry which is preliminary data.</text>
</comment>
<reference evidence="4 5" key="1">
    <citation type="submission" date="2021-03" db="EMBL/GenBank/DDBJ databases">
        <title>Genomic Encyclopedia of Type Strains, Phase IV (KMG-IV): sequencing the most valuable type-strain genomes for metagenomic binning, comparative biology and taxonomic classification.</title>
        <authorList>
            <person name="Goeker M."/>
        </authorList>
    </citation>
    <scope>NUCLEOTIDE SEQUENCE [LARGE SCALE GENOMIC DNA]</scope>
    <source>
        <strain evidence="4 5">DSM 25790</strain>
    </source>
</reference>
<dbReference type="PROSITE" id="PS51900">
    <property type="entry name" value="CB"/>
    <property type="match status" value="1"/>
</dbReference>
<dbReference type="SUPFAM" id="SSF56349">
    <property type="entry name" value="DNA breaking-rejoining enzymes"/>
    <property type="match status" value="1"/>
</dbReference>
<dbReference type="InterPro" id="IPR011010">
    <property type="entry name" value="DNA_brk_join_enz"/>
</dbReference>
<proteinExistence type="predicted"/>
<keyword evidence="5" id="KW-1185">Reference proteome</keyword>
<organism evidence="4 5">
    <name type="scientific">Virgibacillus alimentarius</name>
    <dbReference type="NCBI Taxonomy" id="698769"/>
    <lineage>
        <taxon>Bacteria</taxon>
        <taxon>Bacillati</taxon>
        <taxon>Bacillota</taxon>
        <taxon>Bacilli</taxon>
        <taxon>Bacillales</taxon>
        <taxon>Bacillaceae</taxon>
        <taxon>Virgibacillus</taxon>
    </lineage>
</organism>
<dbReference type="EMBL" id="JAGIKX010000032">
    <property type="protein sequence ID" value="MBP2258678.1"/>
    <property type="molecule type" value="Genomic_DNA"/>
</dbReference>
<evidence type="ECO:0000313" key="5">
    <source>
        <dbReference type="Proteomes" id="UP001519294"/>
    </source>
</evidence>
<dbReference type="Proteomes" id="UP001519294">
    <property type="component" value="Unassembled WGS sequence"/>
</dbReference>
<protein>
    <recommendedName>
        <fullName evidence="3">Core-binding (CB) domain-containing protein</fullName>
    </recommendedName>
</protein>
<dbReference type="InterPro" id="IPR010998">
    <property type="entry name" value="Integrase_recombinase_N"/>
</dbReference>
<accession>A0ABS4SB00</accession>
<sequence length="139" mass="16585">MSRISIYRVQSYQKTQSPTLNDQHQQYRMYKTLRIVYLAVRAQPYSPAPLQISHLGEKRKYKNPRKNLLNEYLSKVPITDITHYMYQNLLIDLDKRGYARTTISGVNTCANMIFKYAKRNKLIKENPREDVIIPKKKYR</sequence>
<gene>
    <name evidence="4" type="ORF">J2Z81_002662</name>
</gene>
<feature type="domain" description="Core-binding (CB)" evidence="3">
    <location>
        <begin position="45"/>
        <end position="118"/>
    </location>
</feature>
<keyword evidence="1 2" id="KW-0238">DNA-binding</keyword>
<evidence type="ECO:0000256" key="1">
    <source>
        <dbReference type="ARBA" id="ARBA00023125"/>
    </source>
</evidence>
<name>A0ABS4SB00_9BACI</name>